<dbReference type="RefSeq" id="WP_204024164.1">
    <property type="nucleotide sequence ID" value="NZ_BOOW01000012.1"/>
</dbReference>
<accession>A0A919RDE2</accession>
<organism evidence="1 2">
    <name type="scientific">Sinosporangium siamense</name>
    <dbReference type="NCBI Taxonomy" id="1367973"/>
    <lineage>
        <taxon>Bacteria</taxon>
        <taxon>Bacillati</taxon>
        <taxon>Actinomycetota</taxon>
        <taxon>Actinomycetes</taxon>
        <taxon>Streptosporangiales</taxon>
        <taxon>Streptosporangiaceae</taxon>
        <taxon>Sinosporangium</taxon>
    </lineage>
</organism>
<dbReference type="Proteomes" id="UP000606172">
    <property type="component" value="Unassembled WGS sequence"/>
</dbReference>
<sequence length="101" mass="10837">MSLDAPGRPVAVLADHMLFRELPFCGVLLDTRSFHAYRLSRPAAALLRTALYGTAAPAPYPTAAEELPPEETGRAEATRLLLGSLAKRGMIRPAPPIESTP</sequence>
<keyword evidence="2" id="KW-1185">Reference proteome</keyword>
<dbReference type="AlphaFoldDB" id="A0A919RDE2"/>
<proteinExistence type="predicted"/>
<comment type="caution">
    <text evidence="1">The sequence shown here is derived from an EMBL/GenBank/DDBJ whole genome shotgun (WGS) entry which is preliminary data.</text>
</comment>
<evidence type="ECO:0000313" key="1">
    <source>
        <dbReference type="EMBL" id="GII91855.1"/>
    </source>
</evidence>
<evidence type="ECO:0000313" key="2">
    <source>
        <dbReference type="Proteomes" id="UP000606172"/>
    </source>
</evidence>
<dbReference type="EMBL" id="BOOW01000012">
    <property type="protein sequence ID" value="GII91855.1"/>
    <property type="molecule type" value="Genomic_DNA"/>
</dbReference>
<name>A0A919RDE2_9ACTN</name>
<reference evidence="1" key="1">
    <citation type="submission" date="2021-01" db="EMBL/GenBank/DDBJ databases">
        <title>Whole genome shotgun sequence of Sinosporangium siamense NBRC 109515.</title>
        <authorList>
            <person name="Komaki H."/>
            <person name="Tamura T."/>
        </authorList>
    </citation>
    <scope>NUCLEOTIDE SEQUENCE</scope>
    <source>
        <strain evidence="1">NBRC 109515</strain>
    </source>
</reference>
<protein>
    <submittedName>
        <fullName evidence="1">Uncharacterized protein</fullName>
    </submittedName>
</protein>
<gene>
    <name evidence="1" type="ORF">Ssi02_20860</name>
</gene>